<dbReference type="InterPro" id="IPR026349">
    <property type="entry name" value="CHP04255"/>
</dbReference>
<protein>
    <submittedName>
        <fullName evidence="1">TIGR04255 family protein</fullName>
    </submittedName>
</protein>
<name>A0ABU4TEF2_9PSEU</name>
<organism evidence="1 2">
    <name type="scientific">Lentzea miocenica</name>
    <dbReference type="NCBI Taxonomy" id="3095431"/>
    <lineage>
        <taxon>Bacteria</taxon>
        <taxon>Bacillati</taxon>
        <taxon>Actinomycetota</taxon>
        <taxon>Actinomycetes</taxon>
        <taxon>Pseudonocardiales</taxon>
        <taxon>Pseudonocardiaceae</taxon>
        <taxon>Lentzea</taxon>
    </lineage>
</organism>
<sequence length="268" mass="30077">MDDHVVTFASPPVVEVVAGVSFVSRSAEVGPLLSAFWKERLRDTFPHVQQQPPYSPRLEVEQAQLGMLDGDFGATFPWARLWATSHNDDEVLQLQPGWFACNWRKVKPEHEYDRWLQRRASFAKWYEQLAEYLEGEGVSALSVNQCEVTYVNHIYHHDVAKTHAKFDEIFKPVLAPLTGLPVGQVALQMQQPLDEGGSKLLHTKISPAIGRDGRPLYVLDLTVRGVPDGAGLPSILEFLDSGRTAIDKAFVAITSEMMHREWGIQDGC</sequence>
<dbReference type="Proteomes" id="UP001285521">
    <property type="component" value="Unassembled WGS sequence"/>
</dbReference>
<dbReference type="RefSeq" id="WP_319971566.1">
    <property type="nucleotide sequence ID" value="NZ_JAXAVW010000046.1"/>
</dbReference>
<keyword evidence="2" id="KW-1185">Reference proteome</keyword>
<dbReference type="EMBL" id="JAXAVW010000046">
    <property type="protein sequence ID" value="MDX8036572.1"/>
    <property type="molecule type" value="Genomic_DNA"/>
</dbReference>
<reference evidence="1 2" key="1">
    <citation type="submission" date="2023-11" db="EMBL/GenBank/DDBJ databases">
        <title>Lentzea sokolovensis, sp. nov., Lentzea kristufkii, sp. nov., and Lentzea miocenensis, sp. nov., rare actinobacteria from Sokolov Coal Basin, Miocene lacustrine sediment, Czech Republic.</title>
        <authorList>
            <person name="Lara A."/>
            <person name="Kotroba L."/>
            <person name="Nouioui I."/>
            <person name="Neumann-Schaal M."/>
            <person name="Mast Y."/>
            <person name="Chronakova A."/>
        </authorList>
    </citation>
    <scope>NUCLEOTIDE SEQUENCE [LARGE SCALE GENOMIC DNA]</scope>
    <source>
        <strain evidence="1 2">BCCO 10_0856</strain>
    </source>
</reference>
<gene>
    <name evidence="1" type="ORF">SK803_40805</name>
</gene>
<reference evidence="1 2" key="2">
    <citation type="submission" date="2023-11" db="EMBL/GenBank/DDBJ databases">
        <authorList>
            <person name="Lara A.C."/>
            <person name="Chronakova A."/>
        </authorList>
    </citation>
    <scope>NUCLEOTIDE SEQUENCE [LARGE SCALE GENOMIC DNA]</scope>
    <source>
        <strain evidence="1 2">BCCO 10_0856</strain>
    </source>
</reference>
<evidence type="ECO:0000313" key="1">
    <source>
        <dbReference type="EMBL" id="MDX8036572.1"/>
    </source>
</evidence>
<proteinExistence type="predicted"/>
<comment type="caution">
    <text evidence="1">The sequence shown here is derived from an EMBL/GenBank/DDBJ whole genome shotgun (WGS) entry which is preliminary data.</text>
</comment>
<dbReference type="NCBIfam" id="TIGR04255">
    <property type="entry name" value="sporadTIGR04255"/>
    <property type="match status" value="1"/>
</dbReference>
<evidence type="ECO:0000313" key="2">
    <source>
        <dbReference type="Proteomes" id="UP001285521"/>
    </source>
</evidence>
<accession>A0ABU4TEF2</accession>